<feature type="transmembrane region" description="Helical" evidence="11">
    <location>
        <begin position="164"/>
        <end position="187"/>
    </location>
</feature>
<dbReference type="EMBL" id="PYYB01000001">
    <property type="protein sequence ID" value="PTL59097.1"/>
    <property type="molecule type" value="Genomic_DNA"/>
</dbReference>
<dbReference type="GO" id="GO:0005886">
    <property type="term" value="C:plasma membrane"/>
    <property type="evidence" value="ECO:0007669"/>
    <property type="project" value="UniProtKB-SubCell"/>
</dbReference>
<feature type="domain" description="Histidine kinase" evidence="12">
    <location>
        <begin position="207"/>
        <end position="414"/>
    </location>
</feature>
<dbReference type="Pfam" id="PF00512">
    <property type="entry name" value="HisKA"/>
    <property type="match status" value="1"/>
</dbReference>
<evidence type="ECO:0000256" key="3">
    <source>
        <dbReference type="ARBA" id="ARBA00012438"/>
    </source>
</evidence>
<dbReference type="PANTHER" id="PTHR45436:SF5">
    <property type="entry name" value="SENSOR HISTIDINE KINASE TRCS"/>
    <property type="match status" value="1"/>
</dbReference>
<dbReference type="InterPro" id="IPR003594">
    <property type="entry name" value="HATPase_dom"/>
</dbReference>
<keyword evidence="10 11" id="KW-0472">Membrane</keyword>
<evidence type="ECO:0000256" key="2">
    <source>
        <dbReference type="ARBA" id="ARBA00004236"/>
    </source>
</evidence>
<organism evidence="13 14">
    <name type="scientific">Paraconexibacter algicola</name>
    <dbReference type="NCBI Taxonomy" id="2133960"/>
    <lineage>
        <taxon>Bacteria</taxon>
        <taxon>Bacillati</taxon>
        <taxon>Actinomycetota</taxon>
        <taxon>Thermoleophilia</taxon>
        <taxon>Solirubrobacterales</taxon>
        <taxon>Paraconexibacteraceae</taxon>
        <taxon>Paraconexibacter</taxon>
    </lineage>
</organism>
<feature type="transmembrane region" description="Helical" evidence="11">
    <location>
        <begin position="17"/>
        <end position="37"/>
    </location>
</feature>
<dbReference type="SUPFAM" id="SSF47384">
    <property type="entry name" value="Homodimeric domain of signal transducing histidine kinase"/>
    <property type="match status" value="1"/>
</dbReference>
<dbReference type="SMART" id="SM00387">
    <property type="entry name" value="HATPase_c"/>
    <property type="match status" value="1"/>
</dbReference>
<dbReference type="AlphaFoldDB" id="A0A2T4UIR0"/>
<dbReference type="InterPro" id="IPR005467">
    <property type="entry name" value="His_kinase_dom"/>
</dbReference>
<sequence>MPRQCGGRVVSALRRRLTVLVGVAVALAIAVPSVLLVRADADRRAEALDAQVRLSARDITAIVGEGEEAGALDVEAYQQVPRAPGAPLTAVVGDDGAQVVADRQPGDALLDRALVLSDRDESDPVDAPGDVRLVALPIIGEDDQIGTAMAWSPLQPLRDRTRELALRTAVGAIAGWLLVCGAAFVLIGRAVRPTDLAVAREQAFLADAAHELRTPWAIVRGRAEQAQRDGVRDEDLRVIVATAQRAGDTITDMLELARLDAGRAMVVAEPLRLDALVATCLDERADEASRRAVRVRLDAPDRVVVPGDERLLARAIGNLLDNALRHGGEGGVLRVAVRERPEGGAEIEVEDRGPGIPPGQVDRVFDRFHRGAGATAGGAGLGLPIVQLVARAHGGEVTVHDAAPGARFVLRLPR</sequence>
<evidence type="ECO:0000256" key="7">
    <source>
        <dbReference type="ARBA" id="ARBA00022777"/>
    </source>
</evidence>
<dbReference type="PRINTS" id="PR00344">
    <property type="entry name" value="BCTRLSENSOR"/>
</dbReference>
<keyword evidence="8 11" id="KW-1133">Transmembrane helix</keyword>
<evidence type="ECO:0000256" key="5">
    <source>
        <dbReference type="ARBA" id="ARBA00022679"/>
    </source>
</evidence>
<proteinExistence type="predicted"/>
<evidence type="ECO:0000256" key="10">
    <source>
        <dbReference type="ARBA" id="ARBA00023136"/>
    </source>
</evidence>
<keyword evidence="14" id="KW-1185">Reference proteome</keyword>
<dbReference type="PANTHER" id="PTHR45436">
    <property type="entry name" value="SENSOR HISTIDINE KINASE YKOH"/>
    <property type="match status" value="1"/>
</dbReference>
<dbReference type="InterPro" id="IPR004358">
    <property type="entry name" value="Sig_transdc_His_kin-like_C"/>
</dbReference>
<keyword evidence="7" id="KW-0418">Kinase</keyword>
<accession>A0A2T4UIR0</accession>
<name>A0A2T4UIR0_9ACTN</name>
<dbReference type="InterPro" id="IPR036097">
    <property type="entry name" value="HisK_dim/P_sf"/>
</dbReference>
<dbReference type="Pfam" id="PF02518">
    <property type="entry name" value="HATPase_c"/>
    <property type="match status" value="1"/>
</dbReference>
<protein>
    <recommendedName>
        <fullName evidence="3">histidine kinase</fullName>
        <ecNumber evidence="3">2.7.13.3</ecNumber>
    </recommendedName>
</protein>
<dbReference type="GO" id="GO:0000155">
    <property type="term" value="F:phosphorelay sensor kinase activity"/>
    <property type="evidence" value="ECO:0007669"/>
    <property type="project" value="InterPro"/>
</dbReference>
<dbReference type="PROSITE" id="PS50109">
    <property type="entry name" value="HIS_KIN"/>
    <property type="match status" value="1"/>
</dbReference>
<dbReference type="CDD" id="cd00082">
    <property type="entry name" value="HisKA"/>
    <property type="match status" value="1"/>
</dbReference>
<comment type="caution">
    <text evidence="13">The sequence shown here is derived from an EMBL/GenBank/DDBJ whole genome shotgun (WGS) entry which is preliminary data.</text>
</comment>
<reference evidence="13 14" key="1">
    <citation type="submission" date="2018-03" db="EMBL/GenBank/DDBJ databases">
        <title>Aquarubrobacter algicola gen. nov., sp. nov., a novel actinobacterium isolated from shallow eutrophic lake during the end of cyanobacterial harmful algal blooms.</title>
        <authorList>
            <person name="Chun S.J."/>
        </authorList>
    </citation>
    <scope>NUCLEOTIDE SEQUENCE [LARGE SCALE GENOMIC DNA]</scope>
    <source>
        <strain evidence="13 14">Seoho-28</strain>
    </source>
</reference>
<dbReference type="SMART" id="SM00388">
    <property type="entry name" value="HisKA"/>
    <property type="match status" value="1"/>
</dbReference>
<evidence type="ECO:0000313" key="14">
    <source>
        <dbReference type="Proteomes" id="UP000240739"/>
    </source>
</evidence>
<comment type="subcellular location">
    <subcellularLocation>
        <location evidence="2">Cell membrane</location>
    </subcellularLocation>
</comment>
<evidence type="ECO:0000256" key="4">
    <source>
        <dbReference type="ARBA" id="ARBA00022553"/>
    </source>
</evidence>
<dbReference type="EC" id="2.7.13.3" evidence="3"/>
<gene>
    <name evidence="13" type="ORF">C7Y72_05265</name>
</gene>
<dbReference type="InterPro" id="IPR003661">
    <property type="entry name" value="HisK_dim/P_dom"/>
</dbReference>
<evidence type="ECO:0000256" key="1">
    <source>
        <dbReference type="ARBA" id="ARBA00000085"/>
    </source>
</evidence>
<evidence type="ECO:0000259" key="12">
    <source>
        <dbReference type="PROSITE" id="PS50109"/>
    </source>
</evidence>
<keyword evidence="9" id="KW-0902">Two-component regulatory system</keyword>
<dbReference type="InterPro" id="IPR036890">
    <property type="entry name" value="HATPase_C_sf"/>
</dbReference>
<comment type="catalytic activity">
    <reaction evidence="1">
        <text>ATP + protein L-histidine = ADP + protein N-phospho-L-histidine.</text>
        <dbReference type="EC" id="2.7.13.3"/>
    </reaction>
</comment>
<dbReference type="CDD" id="cd00075">
    <property type="entry name" value="HATPase"/>
    <property type="match status" value="1"/>
</dbReference>
<dbReference type="SUPFAM" id="SSF55874">
    <property type="entry name" value="ATPase domain of HSP90 chaperone/DNA topoisomerase II/histidine kinase"/>
    <property type="match status" value="1"/>
</dbReference>
<evidence type="ECO:0000256" key="11">
    <source>
        <dbReference type="SAM" id="Phobius"/>
    </source>
</evidence>
<keyword evidence="6 11" id="KW-0812">Transmembrane</keyword>
<dbReference type="Proteomes" id="UP000240739">
    <property type="component" value="Unassembled WGS sequence"/>
</dbReference>
<dbReference type="InterPro" id="IPR050428">
    <property type="entry name" value="TCS_sensor_his_kinase"/>
</dbReference>
<dbReference type="Gene3D" id="3.30.565.10">
    <property type="entry name" value="Histidine kinase-like ATPase, C-terminal domain"/>
    <property type="match status" value="1"/>
</dbReference>
<evidence type="ECO:0000313" key="13">
    <source>
        <dbReference type="EMBL" id="PTL59097.1"/>
    </source>
</evidence>
<evidence type="ECO:0000256" key="8">
    <source>
        <dbReference type="ARBA" id="ARBA00022989"/>
    </source>
</evidence>
<keyword evidence="5" id="KW-0808">Transferase</keyword>
<evidence type="ECO:0000256" key="6">
    <source>
        <dbReference type="ARBA" id="ARBA00022692"/>
    </source>
</evidence>
<evidence type="ECO:0000256" key="9">
    <source>
        <dbReference type="ARBA" id="ARBA00023012"/>
    </source>
</evidence>
<keyword evidence="4" id="KW-0597">Phosphoprotein</keyword>
<dbReference type="Gene3D" id="1.10.287.130">
    <property type="match status" value="1"/>
</dbReference>